<dbReference type="AlphaFoldDB" id="A0A2I2FAX8"/>
<protein>
    <recommendedName>
        <fullName evidence="4">SH3 domain-containing protein</fullName>
    </recommendedName>
</protein>
<feature type="compositionally biased region" description="Gly residues" evidence="3">
    <location>
        <begin position="459"/>
        <end position="471"/>
    </location>
</feature>
<dbReference type="SUPFAM" id="SSF50044">
    <property type="entry name" value="SH3-domain"/>
    <property type="match status" value="1"/>
</dbReference>
<feature type="compositionally biased region" description="Low complexity" evidence="3">
    <location>
        <begin position="112"/>
        <end position="122"/>
    </location>
</feature>
<dbReference type="InterPro" id="IPR001452">
    <property type="entry name" value="SH3_domain"/>
</dbReference>
<dbReference type="STRING" id="41067.A0A2I2FAX8"/>
<feature type="compositionally biased region" description="Acidic residues" evidence="3">
    <location>
        <begin position="724"/>
        <end position="739"/>
    </location>
</feature>
<feature type="compositionally biased region" description="Low complexity" evidence="3">
    <location>
        <begin position="510"/>
        <end position="522"/>
    </location>
</feature>
<accession>A0A2I2FAX8</accession>
<feature type="compositionally biased region" description="Low complexity" evidence="3">
    <location>
        <begin position="259"/>
        <end position="270"/>
    </location>
</feature>
<feature type="compositionally biased region" description="Pro residues" evidence="3">
    <location>
        <begin position="678"/>
        <end position="702"/>
    </location>
</feature>
<feature type="compositionally biased region" description="Low complexity" evidence="3">
    <location>
        <begin position="286"/>
        <end position="295"/>
    </location>
</feature>
<evidence type="ECO:0000256" key="3">
    <source>
        <dbReference type="SAM" id="MobiDB-lite"/>
    </source>
</evidence>
<dbReference type="EMBL" id="KZ559140">
    <property type="protein sequence ID" value="PLB37782.1"/>
    <property type="molecule type" value="Genomic_DNA"/>
</dbReference>
<dbReference type="Proteomes" id="UP000234585">
    <property type="component" value="Unassembled WGS sequence"/>
</dbReference>
<dbReference type="RefSeq" id="XP_024671794.1">
    <property type="nucleotide sequence ID" value="XM_024818794.1"/>
</dbReference>
<reference evidence="5 6" key="1">
    <citation type="submission" date="2017-12" db="EMBL/GenBank/DDBJ databases">
        <authorList>
            <consortium name="DOE Joint Genome Institute"/>
            <person name="Haridas S."/>
            <person name="Kjaerbolling I."/>
            <person name="Vesth T.C."/>
            <person name="Frisvad J.C."/>
            <person name="Nybo J.L."/>
            <person name="Theobald S."/>
            <person name="Kuo A."/>
            <person name="Bowyer P."/>
            <person name="Matsuda Y."/>
            <person name="Mondo S."/>
            <person name="Lyhne E.K."/>
            <person name="Kogle M.E."/>
            <person name="Clum A."/>
            <person name="Lipzen A."/>
            <person name="Salamov A."/>
            <person name="Ngan C.Y."/>
            <person name="Daum C."/>
            <person name="Chiniquy J."/>
            <person name="Barry K."/>
            <person name="LaButti K."/>
            <person name="Simmons B.A."/>
            <person name="Magnuson J.K."/>
            <person name="Mortensen U.H."/>
            <person name="Larsen T.O."/>
            <person name="Grigoriev I.V."/>
            <person name="Baker S.E."/>
            <person name="Andersen M.R."/>
            <person name="Nordberg H.P."/>
            <person name="Cantor M.N."/>
            <person name="Hua S.X."/>
        </authorList>
    </citation>
    <scope>NUCLEOTIDE SEQUENCE [LARGE SCALE GENOMIC DNA]</scope>
    <source>
        <strain evidence="5 6">CBS 102.13</strain>
    </source>
</reference>
<feature type="compositionally biased region" description="Low complexity" evidence="3">
    <location>
        <begin position="635"/>
        <end position="647"/>
    </location>
</feature>
<proteinExistence type="predicted"/>
<dbReference type="PANTHER" id="PTHR46026">
    <property type="entry name" value="RHO-TYPE GUANINE NUCLEOTIDE EXCHANGE FACTOR, ISOFORM F"/>
    <property type="match status" value="1"/>
</dbReference>
<name>A0A2I2FAX8_ASPCN</name>
<dbReference type="Pfam" id="PF00018">
    <property type="entry name" value="SH3_1"/>
    <property type="match status" value="1"/>
</dbReference>
<feature type="compositionally biased region" description="Low complexity" evidence="3">
    <location>
        <begin position="885"/>
        <end position="897"/>
    </location>
</feature>
<organism evidence="5 6">
    <name type="scientific">Aspergillus candidus</name>
    <dbReference type="NCBI Taxonomy" id="41067"/>
    <lineage>
        <taxon>Eukaryota</taxon>
        <taxon>Fungi</taxon>
        <taxon>Dikarya</taxon>
        <taxon>Ascomycota</taxon>
        <taxon>Pezizomycotina</taxon>
        <taxon>Eurotiomycetes</taxon>
        <taxon>Eurotiomycetidae</taxon>
        <taxon>Eurotiales</taxon>
        <taxon>Aspergillaceae</taxon>
        <taxon>Aspergillus</taxon>
        <taxon>Aspergillus subgen. Circumdati</taxon>
    </lineage>
</organism>
<feature type="compositionally biased region" description="Basic and acidic residues" evidence="3">
    <location>
        <begin position="766"/>
        <end position="782"/>
    </location>
</feature>
<feature type="compositionally biased region" description="Basic and acidic residues" evidence="3">
    <location>
        <begin position="274"/>
        <end position="285"/>
    </location>
</feature>
<dbReference type="InterPro" id="IPR036028">
    <property type="entry name" value="SH3-like_dom_sf"/>
</dbReference>
<dbReference type="PANTHER" id="PTHR46026:SF1">
    <property type="entry name" value="RHO-TYPE GUANINE NUCLEOTIDE EXCHANGE FACTOR, ISOFORM F"/>
    <property type="match status" value="1"/>
</dbReference>
<dbReference type="CDD" id="cd11887">
    <property type="entry name" value="SH3_Bbc1"/>
    <property type="match status" value="1"/>
</dbReference>
<evidence type="ECO:0000256" key="2">
    <source>
        <dbReference type="PROSITE-ProRule" id="PRU00192"/>
    </source>
</evidence>
<evidence type="ECO:0000259" key="4">
    <source>
        <dbReference type="PROSITE" id="PS50002"/>
    </source>
</evidence>
<feature type="compositionally biased region" description="Basic and acidic residues" evidence="3">
    <location>
        <begin position="442"/>
        <end position="455"/>
    </location>
</feature>
<feature type="compositionally biased region" description="Acidic residues" evidence="3">
    <location>
        <begin position="424"/>
        <end position="441"/>
    </location>
</feature>
<dbReference type="OrthoDB" id="207120at2759"/>
<dbReference type="GeneID" id="36525954"/>
<dbReference type="Gene3D" id="2.30.30.40">
    <property type="entry name" value="SH3 Domains"/>
    <property type="match status" value="1"/>
</dbReference>
<feature type="compositionally biased region" description="Basic and acidic residues" evidence="3">
    <location>
        <begin position="389"/>
        <end position="400"/>
    </location>
</feature>
<feature type="compositionally biased region" description="Low complexity" evidence="3">
    <location>
        <begin position="803"/>
        <end position="815"/>
    </location>
</feature>
<gene>
    <name evidence="5" type="ORF">BDW47DRAFT_34434</name>
</gene>
<feature type="compositionally biased region" description="Pro residues" evidence="3">
    <location>
        <begin position="572"/>
        <end position="609"/>
    </location>
</feature>
<feature type="compositionally biased region" description="Pro residues" evidence="3">
    <location>
        <begin position="67"/>
        <end position="76"/>
    </location>
</feature>
<feature type="compositionally biased region" description="Polar residues" evidence="3">
    <location>
        <begin position="875"/>
        <end position="884"/>
    </location>
</feature>
<dbReference type="PROSITE" id="PS50002">
    <property type="entry name" value="SH3"/>
    <property type="match status" value="1"/>
</dbReference>
<feature type="compositionally biased region" description="Polar residues" evidence="3">
    <location>
        <begin position="710"/>
        <end position="720"/>
    </location>
</feature>
<feature type="domain" description="SH3" evidence="4">
    <location>
        <begin position="3"/>
        <end position="67"/>
    </location>
</feature>
<feature type="compositionally biased region" description="Basic and acidic residues" evidence="3">
    <location>
        <begin position="296"/>
        <end position="306"/>
    </location>
</feature>
<feature type="compositionally biased region" description="Pro residues" evidence="3">
    <location>
        <begin position="219"/>
        <end position="238"/>
    </location>
</feature>
<evidence type="ECO:0000313" key="6">
    <source>
        <dbReference type="Proteomes" id="UP000234585"/>
    </source>
</evidence>
<feature type="compositionally biased region" description="Pro residues" evidence="3">
    <location>
        <begin position="157"/>
        <end position="177"/>
    </location>
</feature>
<dbReference type="InterPro" id="IPR057402">
    <property type="entry name" value="AIM3_BBC1_C"/>
</dbReference>
<feature type="compositionally biased region" description="Acidic residues" evidence="3">
    <location>
        <begin position="372"/>
        <end position="387"/>
    </location>
</feature>
<sequence>MSATPFTVKAVFEYTSDHDDDLTFSIGQIITVVQEEDDDWYLGEYTDETGAKAEGIFPKNFVEKYEPPAPPRPTRPNRPKKEAEPAPAPPEPAAVESPVVERHPEPEPEPAPAVVESPTAVAGAAPQLPISSPVAEEPSVREAPVPQPAPAQASVPQPEPTPPAPKLSSKPAPPPVTEKPTGSSFKDRIAAFNKPAAAPIAPFKPSGLGGQSFIKKPFVAPPPSKNAYVPPPREPPPKIYRREEDPDVQERVAREPPVSERSPPVEGAGEAAEEQPKPTSLKDRIALLQKQQLEQAARHAETAQKKEKPKKAPKPRAESTDEGVPAGDDGLETPEAAEAPRDHSTETVKPTAPVAPQLPTPLPVQELASDTNDADDSAPVDSEDADESSTSKEDYEDHARVGSRHGIPQGAEHKAEKEERDQEVQDDEEAGQEEEAEEDMDPETKRKMELRERMAKMSGGMGMMGLFGAPGGMPMPGAASRKPKTSVSEAPKKPEDSESAPPAAAPPVPVMAMPGMAKPAAPSVEKDEEEAQVSPTQQRHAEDVPDVEEVVPEPPRRVSLDRAPSLPQGRAAPPPPPVDTRPVPPPVPQGHPSSPPPVPGGRPVPPPVRSPTSGDEGDESDDELSVHARNLSLNAAAADRTAQADLASSIPDHLDSRRPSTYDAPTPTSPSEKRQSRAPPPVPTNPPMPVQSRPPPPPPPGPPRRRSTADSRPSTSSQPRQAGEEAEGEITEYDGDYDTDIASGAKFKDALKSHGRESSVDDGTITDDHSLQSPRSPRESRAPPHPPPSAPRAVPPPPPIQPPKSSGGRSSLDSPRGPPPPPPHREQSLDEDEEYDPYRYTAPLHGLPATRAPPLPPVVKQPQLDEESDDVYDTMSPTQPPQERSTAASSAKRASVSPLPPSIPSVLSPSTPRSTRASLDVPRGQPMRRSMDVTRPSADQSYIATDVDLAESSLWWSQPNTPPPVFQNRKDILLEIEESSAAKQGSKAMVAKDVYVLFLDYSQTVITVSYDPRNPAEASLEQRHEAPPVQLRQDQLENAHLELGTRISSAVQTVQNTTVGDGTPFGLVRYLLEPLSGGLRPVGTRAYGALVYSNLANASVQQNDEIRAGDIVSFRNARFQGHRGTMHQKYSSEVGKPDHVGVVVDWDGTKKKIRAWEQGRESKKVKIESFKLSDLRSGECKVWRVMPRSWVGWDK</sequence>
<keyword evidence="1 2" id="KW-0728">SH3 domain</keyword>
<feature type="compositionally biased region" description="Pro residues" evidence="3">
    <location>
        <begin position="783"/>
        <end position="802"/>
    </location>
</feature>
<keyword evidence="6" id="KW-1185">Reference proteome</keyword>
<feature type="compositionally biased region" description="Basic and acidic residues" evidence="3">
    <location>
        <begin position="411"/>
        <end position="423"/>
    </location>
</feature>
<dbReference type="Pfam" id="PF25459">
    <property type="entry name" value="AIM3_BBC1_C"/>
    <property type="match status" value="1"/>
</dbReference>
<evidence type="ECO:0000256" key="1">
    <source>
        <dbReference type="ARBA" id="ARBA00022443"/>
    </source>
</evidence>
<feature type="compositionally biased region" description="Basic and acidic residues" evidence="3">
    <location>
        <begin position="746"/>
        <end position="759"/>
    </location>
</feature>
<feature type="compositionally biased region" description="Low complexity" evidence="3">
    <location>
        <begin position="190"/>
        <end position="205"/>
    </location>
</feature>
<feature type="region of interest" description="Disordered" evidence="3">
    <location>
        <begin position="51"/>
        <end position="936"/>
    </location>
</feature>
<dbReference type="SMART" id="SM00326">
    <property type="entry name" value="SH3"/>
    <property type="match status" value="1"/>
</dbReference>
<dbReference type="InterPro" id="IPR035552">
    <property type="entry name" value="Mti1_SH3"/>
</dbReference>
<feature type="compositionally biased region" description="Basic and acidic residues" evidence="3">
    <location>
        <begin position="240"/>
        <end position="258"/>
    </location>
</feature>
<evidence type="ECO:0000313" key="5">
    <source>
        <dbReference type="EMBL" id="PLB37782.1"/>
    </source>
</evidence>